<protein>
    <recommendedName>
        <fullName evidence="1">DUF7875 domain-containing protein</fullName>
    </recommendedName>
</protein>
<comment type="caution">
    <text evidence="2">The sequence shown here is derived from an EMBL/GenBank/DDBJ whole genome shotgun (WGS) entry which is preliminary data.</text>
</comment>
<accession>A0AAN7L4X9</accession>
<gene>
    <name evidence="2" type="ORF">SAY86_006684</name>
</gene>
<keyword evidence="3" id="KW-1185">Reference proteome</keyword>
<evidence type="ECO:0000259" key="1">
    <source>
        <dbReference type="Pfam" id="PF25285"/>
    </source>
</evidence>
<dbReference type="InterPro" id="IPR057197">
    <property type="entry name" value="DUF7875"/>
</dbReference>
<feature type="domain" description="DUF7875" evidence="1">
    <location>
        <begin position="29"/>
        <end position="76"/>
    </location>
</feature>
<evidence type="ECO:0000313" key="3">
    <source>
        <dbReference type="Proteomes" id="UP001346149"/>
    </source>
</evidence>
<sequence>MAWRPMLGLFKIDEVVRQNHRRSYPMSTFGYAGPRTTTPRILRWAGGATTVGPSTALLALLFSPECVPQDVAVYVKGKE</sequence>
<dbReference type="Pfam" id="PF25285">
    <property type="entry name" value="DUF7875"/>
    <property type="match status" value="1"/>
</dbReference>
<dbReference type="PANTHER" id="PTHR36331:SF1">
    <property type="entry name" value="40S RIBOSOMAL PROTEIN"/>
    <property type="match status" value="1"/>
</dbReference>
<evidence type="ECO:0000313" key="2">
    <source>
        <dbReference type="EMBL" id="KAK4779156.1"/>
    </source>
</evidence>
<organism evidence="2 3">
    <name type="scientific">Trapa natans</name>
    <name type="common">Water chestnut</name>
    <dbReference type="NCBI Taxonomy" id="22666"/>
    <lineage>
        <taxon>Eukaryota</taxon>
        <taxon>Viridiplantae</taxon>
        <taxon>Streptophyta</taxon>
        <taxon>Embryophyta</taxon>
        <taxon>Tracheophyta</taxon>
        <taxon>Spermatophyta</taxon>
        <taxon>Magnoliopsida</taxon>
        <taxon>eudicotyledons</taxon>
        <taxon>Gunneridae</taxon>
        <taxon>Pentapetalae</taxon>
        <taxon>rosids</taxon>
        <taxon>malvids</taxon>
        <taxon>Myrtales</taxon>
        <taxon>Lythraceae</taxon>
        <taxon>Trapa</taxon>
    </lineage>
</organism>
<name>A0AAN7L4X9_TRANT</name>
<reference evidence="2 3" key="1">
    <citation type="journal article" date="2023" name="Hortic Res">
        <title>Pangenome of water caltrop reveals structural variations and asymmetric subgenome divergence after allopolyploidization.</title>
        <authorList>
            <person name="Zhang X."/>
            <person name="Chen Y."/>
            <person name="Wang L."/>
            <person name="Yuan Y."/>
            <person name="Fang M."/>
            <person name="Shi L."/>
            <person name="Lu R."/>
            <person name="Comes H.P."/>
            <person name="Ma Y."/>
            <person name="Chen Y."/>
            <person name="Huang G."/>
            <person name="Zhou Y."/>
            <person name="Zheng Z."/>
            <person name="Qiu Y."/>
        </authorList>
    </citation>
    <scope>NUCLEOTIDE SEQUENCE [LARGE SCALE GENOMIC DNA]</scope>
    <source>
        <strain evidence="2">F231</strain>
    </source>
</reference>
<dbReference type="PANTHER" id="PTHR36331">
    <property type="entry name" value="40S RIBOSOMAL PROTEIN"/>
    <property type="match status" value="1"/>
</dbReference>
<dbReference type="Proteomes" id="UP001346149">
    <property type="component" value="Unassembled WGS sequence"/>
</dbReference>
<dbReference type="AlphaFoldDB" id="A0AAN7L4X9"/>
<proteinExistence type="predicted"/>
<dbReference type="EMBL" id="JAXQNO010000017">
    <property type="protein sequence ID" value="KAK4779156.1"/>
    <property type="molecule type" value="Genomic_DNA"/>
</dbReference>